<keyword evidence="2" id="KW-1185">Reference proteome</keyword>
<protein>
    <submittedName>
        <fullName evidence="1">Uncharacterized protein</fullName>
    </submittedName>
</protein>
<dbReference type="EMBL" id="QAPG01000119">
    <property type="protein sequence ID" value="TDZ30768.1"/>
    <property type="molecule type" value="Genomic_DNA"/>
</dbReference>
<reference evidence="1 2" key="1">
    <citation type="submission" date="2018-11" db="EMBL/GenBank/DDBJ databases">
        <title>Genome sequence and assembly of Colletotrichum spinosum.</title>
        <authorList>
            <person name="Gan P."/>
            <person name="Shirasu K."/>
        </authorList>
    </citation>
    <scope>NUCLEOTIDE SEQUENCE [LARGE SCALE GENOMIC DNA]</scope>
    <source>
        <strain evidence="1 2">CBS 515.97</strain>
    </source>
</reference>
<accession>A0A4R8PYY5</accession>
<dbReference type="AlphaFoldDB" id="A0A4R8PYY5"/>
<dbReference type="Proteomes" id="UP000295083">
    <property type="component" value="Unassembled WGS sequence"/>
</dbReference>
<sequence>MNTFSIFSRKGLLVALVGTPSVLAAYHAWTVYSKIKRVNQHHSSDSISESFQQSRTLTELVNPRGHVSAADAWHTDLNLPASTRRVTDEALLAAFVRGFFGGTVLALERSALRLARLNLVSYKALELAHTPQPIWHKSELSSRRLPSLGSIIFGAFQISNVQLVEADGPEQTESYIDVVYGSSQGRFAGAHRFSIVREPTRPGQIRISFESTACNPTDNLPFAPAWAYAFHHVYATLLFRESVAEVLRLLETDLQAAGLFWNDDSGS</sequence>
<evidence type="ECO:0000313" key="1">
    <source>
        <dbReference type="EMBL" id="TDZ30768.1"/>
    </source>
</evidence>
<gene>
    <name evidence="1" type="ORF">C8035_v002044</name>
</gene>
<evidence type="ECO:0000313" key="2">
    <source>
        <dbReference type="Proteomes" id="UP000295083"/>
    </source>
</evidence>
<organism evidence="1 2">
    <name type="scientific">Colletotrichum spinosum</name>
    <dbReference type="NCBI Taxonomy" id="1347390"/>
    <lineage>
        <taxon>Eukaryota</taxon>
        <taxon>Fungi</taxon>
        <taxon>Dikarya</taxon>
        <taxon>Ascomycota</taxon>
        <taxon>Pezizomycotina</taxon>
        <taxon>Sordariomycetes</taxon>
        <taxon>Hypocreomycetidae</taxon>
        <taxon>Glomerellales</taxon>
        <taxon>Glomerellaceae</taxon>
        <taxon>Colletotrichum</taxon>
        <taxon>Colletotrichum orbiculare species complex</taxon>
    </lineage>
</organism>
<name>A0A4R8PYY5_9PEZI</name>
<comment type="caution">
    <text evidence="1">The sequence shown here is derived from an EMBL/GenBank/DDBJ whole genome shotgun (WGS) entry which is preliminary data.</text>
</comment>
<proteinExistence type="predicted"/>